<dbReference type="SUPFAM" id="SSF53474">
    <property type="entry name" value="alpha/beta-Hydrolases"/>
    <property type="match status" value="1"/>
</dbReference>
<dbReference type="Pfam" id="PF08840">
    <property type="entry name" value="BAAT_C"/>
    <property type="match status" value="1"/>
</dbReference>
<protein>
    <recommendedName>
        <fullName evidence="7">Acyl-CoA thioester hydrolase/BAAT N-terminal region</fullName>
    </recommendedName>
</protein>
<dbReference type="InterPro" id="IPR042490">
    <property type="entry name" value="Thio_Ohase/BAAT_N"/>
</dbReference>
<dbReference type="AlphaFoldDB" id="A0A7V8FS37"/>
<feature type="active site" description="Charge relay system" evidence="2">
    <location>
        <position position="375"/>
    </location>
</feature>
<name>A0A7V8FS37_9BURK</name>
<organism evidence="5 6">
    <name type="scientific">Paracidovorax wautersii</name>
    <dbReference type="NCBI Taxonomy" id="1177982"/>
    <lineage>
        <taxon>Bacteria</taxon>
        <taxon>Pseudomonadati</taxon>
        <taxon>Pseudomonadota</taxon>
        <taxon>Betaproteobacteria</taxon>
        <taxon>Burkholderiales</taxon>
        <taxon>Comamonadaceae</taxon>
        <taxon>Paracidovorax</taxon>
    </lineage>
</organism>
<evidence type="ECO:0000313" key="5">
    <source>
        <dbReference type="EMBL" id="KAF1023702.1"/>
    </source>
</evidence>
<sequence>MSTPRLSVEPADTLIDVPRHITLAGLAPGETVRLASATVRGAATWRSQATFRADADGTVDLQRDAPIDGDYQGVHGLGLVWSQAPETTGPRELFPTDVRQLLVTNITAHTQAGALEATLTQRLAGPGVTRREVREDGLVGTLYLPPGDGPHPAVIVLNGSGGGINEPRAALYASHGYAAFALAYFKAPGLSDYISNTPLEYFKTGLDWVRREVRPAGGFVALSGQSRGGELVLLLATLFAADVSAVLAYVPGAVVHGGQNAADPAVGRDGPAWLYQGQALPYVWQNNRTATWAPYDEGPEPRRNERAIRTALLDADAVARARIPVEKIQGPVLLLSGTDDGSWPSSVYTRMVADTLADAGHPYPVERLDFEGTGHSILFPFVPTTQLVYCHPVSGRSSSVGGTPAANALADEQSWLAARRFLAQAVQDHLSAHS</sequence>
<dbReference type="GO" id="GO:0047617">
    <property type="term" value="F:fatty acyl-CoA hydrolase activity"/>
    <property type="evidence" value="ECO:0007669"/>
    <property type="project" value="TreeGrafter"/>
</dbReference>
<dbReference type="Proteomes" id="UP000461670">
    <property type="component" value="Unassembled WGS sequence"/>
</dbReference>
<dbReference type="PANTHER" id="PTHR10824">
    <property type="entry name" value="ACYL-COENZYME A THIOESTERASE-RELATED"/>
    <property type="match status" value="1"/>
</dbReference>
<evidence type="ECO:0000256" key="1">
    <source>
        <dbReference type="ARBA" id="ARBA00006538"/>
    </source>
</evidence>
<dbReference type="PANTHER" id="PTHR10824:SF36">
    <property type="entry name" value="ACYL-COA THIOESTERASE 17-RELATED"/>
    <property type="match status" value="1"/>
</dbReference>
<dbReference type="InterPro" id="IPR014940">
    <property type="entry name" value="BAAT_C"/>
</dbReference>
<evidence type="ECO:0008006" key="7">
    <source>
        <dbReference type="Google" id="ProtNLM"/>
    </source>
</evidence>
<evidence type="ECO:0000313" key="6">
    <source>
        <dbReference type="Proteomes" id="UP000461670"/>
    </source>
</evidence>
<feature type="domain" description="Acyl-CoA thioester hydrolase/bile acid-CoA amino acid N-acetyltransferase" evidence="3">
    <location>
        <begin position="16"/>
        <end position="135"/>
    </location>
</feature>
<gene>
    <name evidence="5" type="ORF">GAK30_00365</name>
</gene>
<dbReference type="GO" id="GO:0006631">
    <property type="term" value="P:fatty acid metabolic process"/>
    <property type="evidence" value="ECO:0007669"/>
    <property type="project" value="TreeGrafter"/>
</dbReference>
<feature type="domain" description="BAAT/Acyl-CoA thioester hydrolase C-terminal" evidence="4">
    <location>
        <begin position="198"/>
        <end position="426"/>
    </location>
</feature>
<evidence type="ECO:0000256" key="2">
    <source>
        <dbReference type="PIRSR" id="PIRSR016521-1"/>
    </source>
</evidence>
<proteinExistence type="inferred from homology"/>
<dbReference type="Pfam" id="PF04775">
    <property type="entry name" value="Bile_Hydr_Trans"/>
    <property type="match status" value="1"/>
</dbReference>
<evidence type="ECO:0000259" key="4">
    <source>
        <dbReference type="Pfam" id="PF08840"/>
    </source>
</evidence>
<dbReference type="Gene3D" id="2.60.40.2240">
    <property type="entry name" value="Acyl-CoA thioester hydrolase/BAAT N-terminal domain"/>
    <property type="match status" value="1"/>
</dbReference>
<reference evidence="6" key="1">
    <citation type="journal article" date="2020" name="MBio">
        <title>Horizontal gene transfer to a defensive symbiont with a reduced genome amongst a multipartite beetle microbiome.</title>
        <authorList>
            <person name="Waterworth S.C."/>
            <person name="Florez L.V."/>
            <person name="Rees E.R."/>
            <person name="Hertweck C."/>
            <person name="Kaltenpoth M."/>
            <person name="Kwan J.C."/>
        </authorList>
    </citation>
    <scope>NUCLEOTIDE SEQUENCE [LARGE SCALE GENOMIC DNA]</scope>
</reference>
<dbReference type="InterPro" id="IPR029058">
    <property type="entry name" value="AB_hydrolase_fold"/>
</dbReference>
<comment type="caution">
    <text evidence="5">The sequence shown here is derived from an EMBL/GenBank/DDBJ whole genome shotgun (WGS) entry which is preliminary data.</text>
</comment>
<dbReference type="GO" id="GO:0006637">
    <property type="term" value="P:acyl-CoA metabolic process"/>
    <property type="evidence" value="ECO:0007669"/>
    <property type="project" value="InterPro"/>
</dbReference>
<dbReference type="EMBL" id="WNDQ01000003">
    <property type="protein sequence ID" value="KAF1023702.1"/>
    <property type="molecule type" value="Genomic_DNA"/>
</dbReference>
<dbReference type="InterPro" id="IPR006862">
    <property type="entry name" value="Thio_Ohase/aa_AcTrfase"/>
</dbReference>
<feature type="active site" description="Charge relay system" evidence="2">
    <location>
        <position position="226"/>
    </location>
</feature>
<dbReference type="Gene3D" id="3.40.50.1820">
    <property type="entry name" value="alpha/beta hydrolase"/>
    <property type="match status" value="1"/>
</dbReference>
<feature type="active site" description="Charge relay system" evidence="2">
    <location>
        <position position="340"/>
    </location>
</feature>
<dbReference type="InterPro" id="IPR016662">
    <property type="entry name" value="Acyl-CoA_thioEstase_long-chain"/>
</dbReference>
<accession>A0A7V8FS37</accession>
<evidence type="ECO:0000259" key="3">
    <source>
        <dbReference type="Pfam" id="PF04775"/>
    </source>
</evidence>
<comment type="similarity">
    <text evidence="1">Belongs to the C/M/P thioester hydrolase family.</text>
</comment>
<dbReference type="PIRSF" id="PIRSF016521">
    <property type="entry name" value="Acyl-CoA_hydro"/>
    <property type="match status" value="1"/>
</dbReference>